<gene>
    <name evidence="4" type="ORF">SAMN04488108_2504</name>
</gene>
<keyword evidence="1" id="KW-0663">Pyridoxal phosphate</keyword>
<evidence type="ECO:0000259" key="3">
    <source>
        <dbReference type="Pfam" id="PF00155"/>
    </source>
</evidence>
<keyword evidence="2" id="KW-0808">Transferase</keyword>
<dbReference type="Gene3D" id="3.40.640.10">
    <property type="entry name" value="Type I PLP-dependent aspartate aminotransferase-like (Major domain)"/>
    <property type="match status" value="1"/>
</dbReference>
<keyword evidence="2" id="KW-0032">Aminotransferase</keyword>
<sequence>MNSSTLSDKGFTATQTPARVDMKIYFEALENLYHPTDNPSGALPMNVAENHLCWEMLRERIQKVTRENDIPEWVASYTDPSGAPSFREATAGFLSKFLFKVPVVPESIAFSSGATSVIEMTAFLLANPGDTAVIPAPSYPVYTGDIGVVPSVKRYDLQTHTEISELKNGVPISLDQLEKAKTDIEGAGSKFKILILTSPDNPTGAIYSEKQLREIADWCIQNEVHLIVNEIYGLSQIDITHPELKGDYSNPIEFVSFGNLMSEYKSPFLHFWYSFSKDLGISGFRIGLVHSHNQEFLDAYRNAGMGHSISNFTQWVMQEVMADHAFLESYFRAYPKELTQSYLIVIRALREMGIDYSPSYGSLFVWMDISRFLTEKTEKGEEEIWLDIYEKTGILITPANGFGHKIRGLFRMVITGMNHETLQVAMNRLKDYFSQK</sequence>
<dbReference type="InterPro" id="IPR015421">
    <property type="entry name" value="PyrdxlP-dep_Trfase_major"/>
</dbReference>
<dbReference type="PRINTS" id="PR00753">
    <property type="entry name" value="ACCSYNTHASE"/>
</dbReference>
<dbReference type="GO" id="GO:0006520">
    <property type="term" value="P:amino acid metabolic process"/>
    <property type="evidence" value="ECO:0007669"/>
    <property type="project" value="TreeGrafter"/>
</dbReference>
<accession>A0A1M7ZDV6</accession>
<organism evidence="4 5">
    <name type="scientific">Algoriphagus zhangzhouensis</name>
    <dbReference type="NCBI Taxonomy" id="1073327"/>
    <lineage>
        <taxon>Bacteria</taxon>
        <taxon>Pseudomonadati</taxon>
        <taxon>Bacteroidota</taxon>
        <taxon>Cytophagia</taxon>
        <taxon>Cytophagales</taxon>
        <taxon>Cyclobacteriaceae</taxon>
        <taxon>Algoriphagus</taxon>
    </lineage>
</organism>
<proteinExistence type="inferred from homology"/>
<evidence type="ECO:0000256" key="2">
    <source>
        <dbReference type="RuleBase" id="RU000481"/>
    </source>
</evidence>
<evidence type="ECO:0000313" key="4">
    <source>
        <dbReference type="EMBL" id="SHO63068.1"/>
    </source>
</evidence>
<protein>
    <recommendedName>
        <fullName evidence="2">Aminotransferase</fullName>
        <ecNumber evidence="2">2.6.1.-</ecNumber>
    </recommendedName>
</protein>
<dbReference type="PROSITE" id="PS00105">
    <property type="entry name" value="AA_TRANSFER_CLASS_1"/>
    <property type="match status" value="1"/>
</dbReference>
<dbReference type="GO" id="GO:0030170">
    <property type="term" value="F:pyridoxal phosphate binding"/>
    <property type="evidence" value="ECO:0007669"/>
    <property type="project" value="InterPro"/>
</dbReference>
<dbReference type="InterPro" id="IPR050478">
    <property type="entry name" value="Ethylene_sulfur-biosynth"/>
</dbReference>
<evidence type="ECO:0000256" key="1">
    <source>
        <dbReference type="ARBA" id="ARBA00022898"/>
    </source>
</evidence>
<dbReference type="OrthoDB" id="1489696at2"/>
<dbReference type="InterPro" id="IPR004839">
    <property type="entry name" value="Aminotransferase_I/II_large"/>
</dbReference>
<reference evidence="5" key="1">
    <citation type="submission" date="2016-12" db="EMBL/GenBank/DDBJ databases">
        <authorList>
            <person name="Varghese N."/>
            <person name="Submissions S."/>
        </authorList>
    </citation>
    <scope>NUCLEOTIDE SEQUENCE [LARGE SCALE GENOMIC DNA]</scope>
    <source>
        <strain evidence="5">DSM 25035</strain>
    </source>
</reference>
<dbReference type="Proteomes" id="UP000184609">
    <property type="component" value="Unassembled WGS sequence"/>
</dbReference>
<dbReference type="EMBL" id="FRXN01000003">
    <property type="protein sequence ID" value="SHO63068.1"/>
    <property type="molecule type" value="Genomic_DNA"/>
</dbReference>
<evidence type="ECO:0000313" key="5">
    <source>
        <dbReference type="Proteomes" id="UP000184609"/>
    </source>
</evidence>
<dbReference type="STRING" id="1073327.SAMN04488108_2504"/>
<dbReference type="InterPro" id="IPR015422">
    <property type="entry name" value="PyrdxlP-dep_Trfase_small"/>
</dbReference>
<comment type="cofactor">
    <cofactor evidence="2">
        <name>pyridoxal 5'-phosphate</name>
        <dbReference type="ChEBI" id="CHEBI:597326"/>
    </cofactor>
</comment>
<dbReference type="CDD" id="cd00609">
    <property type="entry name" value="AAT_like"/>
    <property type="match status" value="1"/>
</dbReference>
<dbReference type="EC" id="2.6.1.-" evidence="2"/>
<dbReference type="AlphaFoldDB" id="A0A1M7ZDV6"/>
<name>A0A1M7ZDV6_9BACT</name>
<dbReference type="InterPro" id="IPR004838">
    <property type="entry name" value="NHTrfase_class1_PyrdxlP-BS"/>
</dbReference>
<dbReference type="InterPro" id="IPR015424">
    <property type="entry name" value="PyrdxlP-dep_Trfase"/>
</dbReference>
<dbReference type="InterPro" id="IPR033466">
    <property type="entry name" value="Cornichon_conserved"/>
</dbReference>
<dbReference type="SUPFAM" id="SSF53383">
    <property type="entry name" value="PLP-dependent transferases"/>
    <property type="match status" value="1"/>
</dbReference>
<dbReference type="GO" id="GO:0008483">
    <property type="term" value="F:transaminase activity"/>
    <property type="evidence" value="ECO:0007669"/>
    <property type="project" value="UniProtKB-KW"/>
</dbReference>
<dbReference type="RefSeq" id="WP_073572461.1">
    <property type="nucleotide sequence ID" value="NZ_FRXN01000003.1"/>
</dbReference>
<feature type="domain" description="Aminotransferase class I/classII large" evidence="3">
    <location>
        <begin position="46"/>
        <end position="429"/>
    </location>
</feature>
<dbReference type="PANTHER" id="PTHR43795:SF39">
    <property type="entry name" value="AMINOTRANSFERASE CLASS I_CLASSII DOMAIN-CONTAINING PROTEIN"/>
    <property type="match status" value="1"/>
</dbReference>
<dbReference type="Pfam" id="PF00155">
    <property type="entry name" value="Aminotran_1_2"/>
    <property type="match status" value="1"/>
</dbReference>
<comment type="similarity">
    <text evidence="2">Belongs to the class-I pyridoxal-phosphate-dependent aminotransferase family.</text>
</comment>
<dbReference type="PANTHER" id="PTHR43795">
    <property type="entry name" value="BIFUNCTIONAL ASPARTATE AMINOTRANSFERASE AND GLUTAMATE/ASPARTATE-PREPHENATE AMINOTRANSFERASE-RELATED"/>
    <property type="match status" value="1"/>
</dbReference>
<keyword evidence="5" id="KW-1185">Reference proteome</keyword>
<dbReference type="PROSITE" id="PS01340">
    <property type="entry name" value="CORNICHON"/>
    <property type="match status" value="1"/>
</dbReference>
<dbReference type="Gene3D" id="3.90.1150.10">
    <property type="entry name" value="Aspartate Aminotransferase, domain 1"/>
    <property type="match status" value="1"/>
</dbReference>